<reference evidence="2 3" key="1">
    <citation type="journal article" name="Sci. Rep.">
        <title>Genome-scale phylogenetic analyses confirm Olpidium as the closest living zoosporic fungus to the non-flagellated, terrestrial fungi.</title>
        <authorList>
            <person name="Chang Y."/>
            <person name="Rochon D."/>
            <person name="Sekimoto S."/>
            <person name="Wang Y."/>
            <person name="Chovatia M."/>
            <person name="Sandor L."/>
            <person name="Salamov A."/>
            <person name="Grigoriev I.V."/>
            <person name="Stajich J.E."/>
            <person name="Spatafora J.W."/>
        </authorList>
    </citation>
    <scope>NUCLEOTIDE SEQUENCE [LARGE SCALE GENOMIC DNA]</scope>
    <source>
        <strain evidence="2">S191</strain>
    </source>
</reference>
<dbReference type="Proteomes" id="UP000673691">
    <property type="component" value="Unassembled WGS sequence"/>
</dbReference>
<sequence length="525" mass="57132">MHRYLMPIGKLQRTPMPEQDWQNWNGAKVIVFHALAYMKNLRGTLQGLTFCFSHAYFQSILLLTRYELPAVAEQAQVRRVPSGVPLPPHPASTTSGTRRFARLALAALRSPATPTAFHLRPRTTPWPCAARLSRRLSRPPPSPQAPKITGKKPVKVEVPETNLRSASAPLAPVETRTPGAFPSNNTPSLNVFKLYPEAGETSSFSLQDQRDDQCLREHRQDGDGVPTTSPEQMKAFLAGTTSAGAASTATASIQPEINLRPARSSSATKDNNVTDTHKSKSAKANEGMREDGGPGRFGGVSGGGSYGPSAPSLPEPHDYVSVDDHGEMLIEPSPCAPEHQPAFTEYAYAPSPMQFPARKPFPYGCAPRRPPALSDGGSPSSSSSSSHHASHRYGRPGRRLRDKSRSRSEAPSHRLNCGPRKPCKPDKSQQRPRAPRTPSAGSVAASTTSIARRTTTRTEREIIKAMYSALPKYDGTGGGTMFKRYVERHDEYFAVLGDEVSDTMKLIVAGQHLQKAAAKEWDTSN</sequence>
<feature type="compositionally biased region" description="Low complexity" evidence="1">
    <location>
        <begin position="444"/>
        <end position="453"/>
    </location>
</feature>
<dbReference type="EMBL" id="JAEFCI010008828">
    <property type="protein sequence ID" value="KAG5458210.1"/>
    <property type="molecule type" value="Genomic_DNA"/>
</dbReference>
<feature type="compositionally biased region" description="Basic and acidic residues" evidence="1">
    <location>
        <begin position="403"/>
        <end position="412"/>
    </location>
</feature>
<evidence type="ECO:0000313" key="3">
    <source>
        <dbReference type="Proteomes" id="UP000673691"/>
    </source>
</evidence>
<feature type="compositionally biased region" description="Basic residues" evidence="1">
    <location>
        <begin position="388"/>
        <end position="402"/>
    </location>
</feature>
<feature type="region of interest" description="Disordered" evidence="1">
    <location>
        <begin position="359"/>
        <end position="457"/>
    </location>
</feature>
<evidence type="ECO:0000256" key="1">
    <source>
        <dbReference type="SAM" id="MobiDB-lite"/>
    </source>
</evidence>
<gene>
    <name evidence="2" type="ORF">BJ554DRAFT_1610</name>
</gene>
<keyword evidence="3" id="KW-1185">Reference proteome</keyword>
<dbReference type="AlphaFoldDB" id="A0A8H8DH31"/>
<comment type="caution">
    <text evidence="2">The sequence shown here is derived from an EMBL/GenBank/DDBJ whole genome shotgun (WGS) entry which is preliminary data.</text>
</comment>
<accession>A0A8H8DH31</accession>
<feature type="compositionally biased region" description="Low complexity" evidence="1">
    <location>
        <begin position="378"/>
        <end position="387"/>
    </location>
</feature>
<feature type="compositionally biased region" description="Gly residues" evidence="1">
    <location>
        <begin position="294"/>
        <end position="306"/>
    </location>
</feature>
<protein>
    <submittedName>
        <fullName evidence="2">Uncharacterized protein</fullName>
    </submittedName>
</protein>
<feature type="region of interest" description="Disordered" evidence="1">
    <location>
        <begin position="246"/>
        <end position="320"/>
    </location>
</feature>
<name>A0A8H8DH31_9FUNG</name>
<proteinExistence type="predicted"/>
<evidence type="ECO:0000313" key="2">
    <source>
        <dbReference type="EMBL" id="KAG5458210.1"/>
    </source>
</evidence>
<feature type="compositionally biased region" description="Polar residues" evidence="1">
    <location>
        <begin position="263"/>
        <end position="274"/>
    </location>
</feature>
<organism evidence="2 3">
    <name type="scientific">Olpidium bornovanus</name>
    <dbReference type="NCBI Taxonomy" id="278681"/>
    <lineage>
        <taxon>Eukaryota</taxon>
        <taxon>Fungi</taxon>
        <taxon>Fungi incertae sedis</taxon>
        <taxon>Olpidiomycota</taxon>
        <taxon>Olpidiomycotina</taxon>
        <taxon>Olpidiomycetes</taxon>
        <taxon>Olpidiales</taxon>
        <taxon>Olpidiaceae</taxon>
        <taxon>Olpidium</taxon>
    </lineage>
</organism>